<reference evidence="2 3" key="1">
    <citation type="submission" date="2017-12" db="EMBL/GenBank/DDBJ databases">
        <title>The whole genome sequence of the Acidipropionibacterium virtanenii sp. nov. type strain JS278.</title>
        <authorList>
            <person name="Laine P."/>
            <person name="Deptula P."/>
            <person name="Varmanen P."/>
            <person name="Auvinen P."/>
        </authorList>
    </citation>
    <scope>NUCLEOTIDE SEQUENCE [LARGE SCALE GENOMIC DNA]</scope>
    <source>
        <strain evidence="2 3">JS278</strain>
    </source>
</reference>
<name>A0A344UWU7_9ACTN</name>
<dbReference type="Pfam" id="PF03729">
    <property type="entry name" value="DUF308"/>
    <property type="match status" value="1"/>
</dbReference>
<feature type="transmembrane region" description="Helical" evidence="1">
    <location>
        <begin position="102"/>
        <end position="122"/>
    </location>
</feature>
<feature type="transmembrane region" description="Helical" evidence="1">
    <location>
        <begin position="45"/>
        <end position="66"/>
    </location>
</feature>
<evidence type="ECO:0000313" key="3">
    <source>
        <dbReference type="Proteomes" id="UP000251995"/>
    </source>
</evidence>
<evidence type="ECO:0008006" key="4">
    <source>
        <dbReference type="Google" id="ProtNLM"/>
    </source>
</evidence>
<accession>A0A344UWU7</accession>
<feature type="transmembrane region" description="Helical" evidence="1">
    <location>
        <begin position="164"/>
        <end position="184"/>
    </location>
</feature>
<keyword evidence="1" id="KW-0812">Transmembrane</keyword>
<feature type="transmembrane region" description="Helical" evidence="1">
    <location>
        <begin position="78"/>
        <end position="96"/>
    </location>
</feature>
<dbReference type="InterPro" id="IPR005325">
    <property type="entry name" value="DUF308_memb"/>
</dbReference>
<keyword evidence="3" id="KW-1185">Reference proteome</keyword>
<dbReference type="EMBL" id="CP025198">
    <property type="protein sequence ID" value="AXE39745.1"/>
    <property type="molecule type" value="Genomic_DNA"/>
</dbReference>
<feature type="transmembrane region" description="Helical" evidence="1">
    <location>
        <begin position="20"/>
        <end position="39"/>
    </location>
</feature>
<dbReference type="AlphaFoldDB" id="A0A344UWU7"/>
<dbReference type="RefSeq" id="WP_114045574.1">
    <property type="nucleotide sequence ID" value="NZ_CP025198.1"/>
</dbReference>
<protein>
    <recommendedName>
        <fullName evidence="4">Integral membrane protein</fullName>
    </recommendedName>
</protein>
<gene>
    <name evidence="2" type="ORF">JS278_02607</name>
</gene>
<keyword evidence="1" id="KW-0472">Membrane</keyword>
<evidence type="ECO:0000256" key="1">
    <source>
        <dbReference type="SAM" id="Phobius"/>
    </source>
</evidence>
<dbReference type="Proteomes" id="UP000251995">
    <property type="component" value="Chromosome"/>
</dbReference>
<dbReference type="KEGG" id="acij:JS278_02607"/>
<organism evidence="2 3">
    <name type="scientific">Acidipropionibacterium virtanenii</name>
    <dbReference type="NCBI Taxonomy" id="2057246"/>
    <lineage>
        <taxon>Bacteria</taxon>
        <taxon>Bacillati</taxon>
        <taxon>Actinomycetota</taxon>
        <taxon>Actinomycetes</taxon>
        <taxon>Propionibacteriales</taxon>
        <taxon>Propionibacteriaceae</taxon>
        <taxon>Acidipropionibacterium</taxon>
    </lineage>
</organism>
<keyword evidence="1" id="KW-1133">Transmembrane helix</keyword>
<sequence length="191" mass="20066">MTTTGTTSALAYARKLRTLYFVRFVFAIVWVGIMFTTAAKATDPNALLTVLLIIYPAFDAGAVVWQLRADPDAQRSKATEWVNVVVSFLVAIALGISSSMSIPAALAVWGVWAIVSGIPQLITAIRNRRSGGQVAQMLSGGISVLAGASFLLQGLQGNGAMTGAAGYATLGAIFFLVSAIRLSLKLRKDAA</sequence>
<evidence type="ECO:0000313" key="2">
    <source>
        <dbReference type="EMBL" id="AXE39745.1"/>
    </source>
</evidence>
<proteinExistence type="predicted"/>
<feature type="transmembrane region" description="Helical" evidence="1">
    <location>
        <begin position="134"/>
        <end position="152"/>
    </location>
</feature>
<dbReference type="OrthoDB" id="960912at2"/>